<keyword evidence="3" id="KW-1185">Reference proteome</keyword>
<accession>A0A9X0QAG0</accession>
<feature type="region of interest" description="Disordered" evidence="1">
    <location>
        <begin position="1"/>
        <end position="23"/>
    </location>
</feature>
<dbReference type="EMBL" id="JACHEB010000001">
    <property type="protein sequence ID" value="MBB5326757.1"/>
    <property type="molecule type" value="Genomic_DNA"/>
</dbReference>
<organism evidence="2 3">
    <name type="scientific">Tunturiibacter gelidiferens</name>
    <dbReference type="NCBI Taxonomy" id="3069689"/>
    <lineage>
        <taxon>Bacteria</taxon>
        <taxon>Pseudomonadati</taxon>
        <taxon>Acidobacteriota</taxon>
        <taxon>Terriglobia</taxon>
        <taxon>Terriglobales</taxon>
        <taxon>Acidobacteriaceae</taxon>
        <taxon>Tunturiibacter</taxon>
    </lineage>
</organism>
<name>A0A9X0QAG0_9BACT</name>
<feature type="region of interest" description="Disordered" evidence="1">
    <location>
        <begin position="61"/>
        <end position="80"/>
    </location>
</feature>
<dbReference type="Proteomes" id="UP000535182">
    <property type="component" value="Unassembled WGS sequence"/>
</dbReference>
<dbReference type="AlphaFoldDB" id="A0A9X0QAG0"/>
<protein>
    <submittedName>
        <fullName evidence="2">Uncharacterized protein</fullName>
    </submittedName>
</protein>
<evidence type="ECO:0000313" key="3">
    <source>
        <dbReference type="Proteomes" id="UP000535182"/>
    </source>
</evidence>
<comment type="caution">
    <text evidence="2">The sequence shown here is derived from an EMBL/GenBank/DDBJ whole genome shotgun (WGS) entry which is preliminary data.</text>
</comment>
<evidence type="ECO:0000313" key="2">
    <source>
        <dbReference type="EMBL" id="MBB5326757.1"/>
    </source>
</evidence>
<reference evidence="2 3" key="1">
    <citation type="submission" date="2020-08" db="EMBL/GenBank/DDBJ databases">
        <title>Genomic Encyclopedia of Type Strains, Phase IV (KMG-V): Genome sequencing to study the core and pangenomes of soil and plant-associated prokaryotes.</title>
        <authorList>
            <person name="Whitman W."/>
        </authorList>
    </citation>
    <scope>NUCLEOTIDE SEQUENCE [LARGE SCALE GENOMIC DNA]</scope>
    <source>
        <strain evidence="2 3">X5P2</strain>
    </source>
</reference>
<gene>
    <name evidence="2" type="ORF">HDF14_000351</name>
</gene>
<evidence type="ECO:0000256" key="1">
    <source>
        <dbReference type="SAM" id="MobiDB-lite"/>
    </source>
</evidence>
<sequence>MQVNEERADTNASTKRPNVRAKSHRIAAEIEVPAKSAKDSAGYTLFVKCGHDHFKHAVAEGQGHSRLRVSSRSLSKKLFS</sequence>
<proteinExistence type="predicted"/>
<dbReference type="RefSeq" id="WP_183972933.1">
    <property type="nucleotide sequence ID" value="NZ_JACHEB010000001.1"/>
</dbReference>
<feature type="compositionally biased region" description="Low complexity" evidence="1">
    <location>
        <begin position="68"/>
        <end position="80"/>
    </location>
</feature>